<evidence type="ECO:0000313" key="3">
    <source>
        <dbReference type="EMBL" id="QDU29833.1"/>
    </source>
</evidence>
<feature type="domain" description="ChlI/MoxR AAA lid" evidence="2">
    <location>
        <begin position="254"/>
        <end position="320"/>
    </location>
</feature>
<dbReference type="RefSeq" id="WP_145094280.1">
    <property type="nucleotide sequence ID" value="NZ_CP036274.1"/>
</dbReference>
<dbReference type="CDD" id="cd00009">
    <property type="entry name" value="AAA"/>
    <property type="match status" value="1"/>
</dbReference>
<dbReference type="AlphaFoldDB" id="A0A517YHX6"/>
<feature type="domain" description="ATPase AAA-3" evidence="1">
    <location>
        <begin position="48"/>
        <end position="181"/>
    </location>
</feature>
<accession>A0A517YHX6</accession>
<dbReference type="Gene3D" id="1.10.8.80">
    <property type="entry name" value="Magnesium chelatase subunit I, C-Terminal domain"/>
    <property type="match status" value="1"/>
</dbReference>
<reference evidence="3 4" key="1">
    <citation type="submission" date="2019-02" db="EMBL/GenBank/DDBJ databases">
        <title>Deep-cultivation of Planctomycetes and their phenomic and genomic characterization uncovers novel biology.</title>
        <authorList>
            <person name="Wiegand S."/>
            <person name="Jogler M."/>
            <person name="Boedeker C."/>
            <person name="Pinto D."/>
            <person name="Vollmers J."/>
            <person name="Rivas-Marin E."/>
            <person name="Kohn T."/>
            <person name="Peeters S.H."/>
            <person name="Heuer A."/>
            <person name="Rast P."/>
            <person name="Oberbeckmann S."/>
            <person name="Bunk B."/>
            <person name="Jeske O."/>
            <person name="Meyerdierks A."/>
            <person name="Storesund J.E."/>
            <person name="Kallscheuer N."/>
            <person name="Luecker S."/>
            <person name="Lage O.M."/>
            <person name="Pohl T."/>
            <person name="Merkel B.J."/>
            <person name="Hornburger P."/>
            <person name="Mueller R.-W."/>
            <person name="Bruemmer F."/>
            <person name="Labrenz M."/>
            <person name="Spormann A.M."/>
            <person name="Op den Camp H."/>
            <person name="Overmann J."/>
            <person name="Amann R."/>
            <person name="Jetten M.S.M."/>
            <person name="Mascher T."/>
            <person name="Medema M.H."/>
            <person name="Devos D.P."/>
            <person name="Kaster A.-K."/>
            <person name="Ovreas L."/>
            <person name="Rohde M."/>
            <person name="Galperin M.Y."/>
            <person name="Jogler C."/>
        </authorList>
    </citation>
    <scope>NUCLEOTIDE SEQUENCE [LARGE SCALE GENOMIC DNA]</scope>
    <source>
        <strain evidence="3 4">ETA_A8</strain>
    </source>
</reference>
<dbReference type="InterPro" id="IPR041628">
    <property type="entry name" value="ChlI/MoxR_AAA_lid"/>
</dbReference>
<dbReference type="PANTHER" id="PTHR42759:SF1">
    <property type="entry name" value="MAGNESIUM-CHELATASE SUBUNIT CHLD"/>
    <property type="match status" value="1"/>
</dbReference>
<dbReference type="Pfam" id="PF07726">
    <property type="entry name" value="AAA_3"/>
    <property type="match status" value="1"/>
</dbReference>
<protein>
    <submittedName>
        <fullName evidence="3">ATPase family associated with various cellular activities (AAA)</fullName>
    </submittedName>
</protein>
<dbReference type="Gene3D" id="3.40.50.300">
    <property type="entry name" value="P-loop containing nucleotide triphosphate hydrolases"/>
    <property type="match status" value="1"/>
</dbReference>
<dbReference type="InterPro" id="IPR050764">
    <property type="entry name" value="CbbQ/NirQ/NorQ/GpvN"/>
</dbReference>
<keyword evidence="4" id="KW-1185">Reference proteome</keyword>
<dbReference type="PANTHER" id="PTHR42759">
    <property type="entry name" value="MOXR FAMILY PROTEIN"/>
    <property type="match status" value="1"/>
</dbReference>
<dbReference type="InterPro" id="IPR027417">
    <property type="entry name" value="P-loop_NTPase"/>
</dbReference>
<evidence type="ECO:0000259" key="2">
    <source>
        <dbReference type="Pfam" id="PF17863"/>
    </source>
</evidence>
<dbReference type="Proteomes" id="UP000315017">
    <property type="component" value="Chromosome"/>
</dbReference>
<evidence type="ECO:0000313" key="4">
    <source>
        <dbReference type="Proteomes" id="UP000315017"/>
    </source>
</evidence>
<dbReference type="Pfam" id="PF17863">
    <property type="entry name" value="AAA_lid_2"/>
    <property type="match status" value="1"/>
</dbReference>
<dbReference type="GO" id="GO:0016887">
    <property type="term" value="F:ATP hydrolysis activity"/>
    <property type="evidence" value="ECO:0007669"/>
    <property type="project" value="InterPro"/>
</dbReference>
<dbReference type="EMBL" id="CP036274">
    <property type="protein sequence ID" value="QDU29833.1"/>
    <property type="molecule type" value="Genomic_DNA"/>
</dbReference>
<proteinExistence type="predicted"/>
<dbReference type="SUPFAM" id="SSF52540">
    <property type="entry name" value="P-loop containing nucleoside triphosphate hydrolases"/>
    <property type="match status" value="1"/>
</dbReference>
<evidence type="ECO:0000259" key="1">
    <source>
        <dbReference type="Pfam" id="PF07726"/>
    </source>
</evidence>
<dbReference type="OrthoDB" id="9773454at2"/>
<dbReference type="KEGG" id="aagg:ETAA8_49480"/>
<dbReference type="GO" id="GO:0005524">
    <property type="term" value="F:ATP binding"/>
    <property type="evidence" value="ECO:0007669"/>
    <property type="project" value="InterPro"/>
</dbReference>
<organism evidence="3 4">
    <name type="scientific">Anatilimnocola aggregata</name>
    <dbReference type="NCBI Taxonomy" id="2528021"/>
    <lineage>
        <taxon>Bacteria</taxon>
        <taxon>Pseudomonadati</taxon>
        <taxon>Planctomycetota</taxon>
        <taxon>Planctomycetia</taxon>
        <taxon>Pirellulales</taxon>
        <taxon>Pirellulaceae</taxon>
        <taxon>Anatilimnocola</taxon>
    </lineage>
</organism>
<gene>
    <name evidence="3" type="ORF">ETAA8_49480</name>
</gene>
<sequence length="343" mass="38472">MSIGESMQKQAEEFRSRYTAVREQVGRVIVGHDEIVHGVLTAMFIGGHCLLEGVPGLGKTLLVRTLSEALDLKFNRIQFTPDLMPSDILGTNMINENAEGRRAFEFQRGPIFTQICLADEINRATPKTQSAMLETMQEGTVTVAGVRYELEKPFFVLATQNPIEQEGTYPLPEAQLDRFLFKLVVGYSSREELATIVDRTTKGITIRPEKVMDGTEICKWQKLIRDVILAQHVQDYIVRLVLATHPSGPYSLPITNQYLRWGSSPRGAQTLALASKVRALLEGRYNVSFEDVRRSFLPALRHRVILNFEAQAEGLDTDHVLLNILEKLPEKGEDAPVKAALAR</sequence>
<name>A0A517YHX6_9BACT</name>
<dbReference type="PIRSF" id="PIRSF002849">
    <property type="entry name" value="AAA_ATPase_chaperone_MoxR_prd"/>
    <property type="match status" value="1"/>
</dbReference>
<dbReference type="InterPro" id="IPR011703">
    <property type="entry name" value="ATPase_AAA-3"/>
</dbReference>